<gene>
    <name evidence="6" type="ORF">O4U47_02825</name>
</gene>
<evidence type="ECO:0000313" key="7">
    <source>
        <dbReference type="Proteomes" id="UP001165685"/>
    </source>
</evidence>
<dbReference type="GO" id="GO:0016787">
    <property type="term" value="F:hydrolase activity"/>
    <property type="evidence" value="ECO:0007669"/>
    <property type="project" value="UniProtKB-KW"/>
</dbReference>
<dbReference type="InterPro" id="IPR005084">
    <property type="entry name" value="CBM6"/>
</dbReference>
<dbReference type="Gene3D" id="2.60.40.10">
    <property type="entry name" value="Immunoglobulins"/>
    <property type="match status" value="1"/>
</dbReference>
<dbReference type="InterPro" id="IPR001764">
    <property type="entry name" value="Glyco_hydro_3_N"/>
</dbReference>
<protein>
    <submittedName>
        <fullName evidence="6">Glycoside hydrolase family 3 C-terminal domain-containing protein</fullName>
    </submittedName>
</protein>
<dbReference type="InterPro" id="IPR036881">
    <property type="entry name" value="Glyco_hydro_3_C_sf"/>
</dbReference>
<dbReference type="InterPro" id="IPR006584">
    <property type="entry name" value="Cellulose-bd_IV"/>
</dbReference>
<evidence type="ECO:0000256" key="4">
    <source>
        <dbReference type="SAM" id="SignalP"/>
    </source>
</evidence>
<dbReference type="InterPro" id="IPR002772">
    <property type="entry name" value="Glyco_hydro_3_C"/>
</dbReference>
<dbReference type="SUPFAM" id="SSF51445">
    <property type="entry name" value="(Trans)glycosidases"/>
    <property type="match status" value="1"/>
</dbReference>
<dbReference type="InterPro" id="IPR013783">
    <property type="entry name" value="Ig-like_fold"/>
</dbReference>
<dbReference type="InterPro" id="IPR036962">
    <property type="entry name" value="Glyco_hydro_3_N_sf"/>
</dbReference>
<dbReference type="PANTHER" id="PTHR42721:SF3">
    <property type="entry name" value="BETA-D-XYLOSIDASE 5-RELATED"/>
    <property type="match status" value="1"/>
</dbReference>
<feature type="chain" id="PRO_5047137245" evidence="4">
    <location>
        <begin position="28"/>
        <end position="975"/>
    </location>
</feature>
<dbReference type="Pfam" id="PF14310">
    <property type="entry name" value="Fn3-like"/>
    <property type="match status" value="1"/>
</dbReference>
<dbReference type="InterPro" id="IPR008999">
    <property type="entry name" value="Actin-crosslinking"/>
</dbReference>
<evidence type="ECO:0000256" key="3">
    <source>
        <dbReference type="ARBA" id="ARBA00022801"/>
    </source>
</evidence>
<dbReference type="SUPFAM" id="SSF50405">
    <property type="entry name" value="Actin-crosslinking proteins"/>
    <property type="match status" value="1"/>
</dbReference>
<evidence type="ECO:0000256" key="2">
    <source>
        <dbReference type="ARBA" id="ARBA00022729"/>
    </source>
</evidence>
<comment type="caution">
    <text evidence="6">The sequence shown here is derived from an EMBL/GenBank/DDBJ whole genome shotgun (WGS) entry which is preliminary data.</text>
</comment>
<dbReference type="PROSITE" id="PS51175">
    <property type="entry name" value="CBM6"/>
    <property type="match status" value="1"/>
</dbReference>
<feature type="domain" description="CBM6" evidence="5">
    <location>
        <begin position="852"/>
        <end position="975"/>
    </location>
</feature>
<dbReference type="CDD" id="cd04084">
    <property type="entry name" value="CBM6_xylanase-like"/>
    <property type="match status" value="1"/>
</dbReference>
<dbReference type="InterPro" id="IPR026891">
    <property type="entry name" value="Fn3-like"/>
</dbReference>
<organism evidence="6 7">
    <name type="scientific">Nocardiopsis suaedae</name>
    <dbReference type="NCBI Taxonomy" id="3018444"/>
    <lineage>
        <taxon>Bacteria</taxon>
        <taxon>Bacillati</taxon>
        <taxon>Actinomycetota</taxon>
        <taxon>Actinomycetes</taxon>
        <taxon>Streptosporangiales</taxon>
        <taxon>Nocardiopsidaceae</taxon>
        <taxon>Nocardiopsis</taxon>
    </lineage>
</organism>
<keyword evidence="2 4" id="KW-0732">Signal</keyword>
<sequence length="975" mass="104913">MPIPRLPRPRGLVAVLAAAAIALPLGAAPAAADDPPFRDPGLPLNERIDDLLGRLTTDEKVSLLHQYQPAIPRLGMDPFRTGTEALHGVAWLGEATVFPQAVGLGATWDTGLVERVGDVTGTEMRGFNAQDPAAHGLNVWAPVVDPLRDPRWGRNEEGYSEEPLLVGDMATAYTGGLRGDDDFYLKTAPSLKHFAGYNIEEKRDQLSVTVPPRALNEYVYPSFRPAIEAGNATGVMASYNLINGRPAHLTPLLNDVRSWSDADLMVVSDAFAPGNVVETQGYYDDHAESHAAMLKAGIDSYTDQGEDSSVTVGRFQDALDQGLIGEEDLDRSVRHILSVRFRLGEFDPPDRVPYSDITPDVIDSPEHRELAREAATSQMTLLRNDGALPLDAGADTDVAVVGPLADTLYEDWYSGTMPYRSTPADGIAERLGEGGSVGVSEGADRIALKADGGYVTASGDEEGGVLRVGDGEGDARSLTVFDWGEGVVTLRTDANGKVVGLGEGNRLYNDQDQPNGWFVQQLFRFEEVDGGVALKYAGYDEWNRKYIAVDGEGRLSVSADSVEDAAVFEREVLSSGAEEAVEAASDADAAVVVLGNMPFINGRETDDREEIELPPAQQELLEAVTEANPNTVLVVESSYPMAVPWAEENVPAVLWTSHAGQETGNALASVLYGDEEPQGHLPQTWYRSTGDLPDMGDYDVQHSGHTYRHYEGEALYPFGHGLSYTSFEYGEPEIDRRKVGADGTVTVKVPVTNTGDRDGEEVVQLYSRQLDSRTEQPLKQLRDFARVSVPAGGTVTAELTVDARDLGFWDVTRGEWAVEKAKHELMVGASADDIRHSVKIKVKGEKIPARDVTAQTRAADFDRYSGIALADETKVEGDTVAAKAGDWIAFDGTDLSPEPSMFTARAAAVSGGAAVEVRVGAPDGEKIGEAAIGATGGVYDYEEFTGDLGKAPGGKKNDVYLVFTGEVRLSSFSLE</sequence>
<dbReference type="Gene3D" id="3.20.20.300">
    <property type="entry name" value="Glycoside hydrolase, family 3, N-terminal domain"/>
    <property type="match status" value="1"/>
</dbReference>
<dbReference type="InterPro" id="IPR044993">
    <property type="entry name" value="BXL"/>
</dbReference>
<dbReference type="PANTHER" id="PTHR42721">
    <property type="entry name" value="SUGAR HYDROLASE-RELATED"/>
    <property type="match status" value="1"/>
</dbReference>
<keyword evidence="7" id="KW-1185">Reference proteome</keyword>
<reference evidence="6" key="1">
    <citation type="submission" date="2023-01" db="EMBL/GenBank/DDBJ databases">
        <title>Draft genome sequence of Nocardiopsis sp. LSu2-4 isolated from halophytes.</title>
        <authorList>
            <person name="Duangmal K."/>
            <person name="Chantavorakit T."/>
        </authorList>
    </citation>
    <scope>NUCLEOTIDE SEQUENCE</scope>
    <source>
        <strain evidence="6">LSu2-4</strain>
    </source>
</reference>
<dbReference type="PRINTS" id="PR00133">
    <property type="entry name" value="GLHYDRLASE3"/>
</dbReference>
<dbReference type="Gene3D" id="3.40.50.1700">
    <property type="entry name" value="Glycoside hydrolase family 3 C-terminal domain"/>
    <property type="match status" value="1"/>
</dbReference>
<evidence type="ECO:0000259" key="5">
    <source>
        <dbReference type="PROSITE" id="PS51175"/>
    </source>
</evidence>
<dbReference type="SMART" id="SM00606">
    <property type="entry name" value="CBD_IV"/>
    <property type="match status" value="1"/>
</dbReference>
<dbReference type="SUPFAM" id="SSF49785">
    <property type="entry name" value="Galactose-binding domain-like"/>
    <property type="match status" value="1"/>
</dbReference>
<dbReference type="InterPro" id="IPR008979">
    <property type="entry name" value="Galactose-bd-like_sf"/>
</dbReference>
<dbReference type="CDD" id="cd23343">
    <property type="entry name" value="beta-trefoil_FSCN_BglX-like"/>
    <property type="match status" value="1"/>
</dbReference>
<dbReference type="SMART" id="SM01217">
    <property type="entry name" value="Fn3_like"/>
    <property type="match status" value="1"/>
</dbReference>
<feature type="signal peptide" evidence="4">
    <location>
        <begin position="1"/>
        <end position="27"/>
    </location>
</feature>
<evidence type="ECO:0000256" key="1">
    <source>
        <dbReference type="ARBA" id="ARBA00005336"/>
    </source>
</evidence>
<accession>A0ABT4TGB6</accession>
<dbReference type="Gene3D" id="2.60.120.380">
    <property type="match status" value="1"/>
</dbReference>
<dbReference type="Proteomes" id="UP001165685">
    <property type="component" value="Unassembled WGS sequence"/>
</dbReference>
<dbReference type="Gene3D" id="2.60.120.260">
    <property type="entry name" value="Galactose-binding domain-like"/>
    <property type="match status" value="1"/>
</dbReference>
<dbReference type="SUPFAM" id="SSF52279">
    <property type="entry name" value="Beta-D-glucan exohydrolase, C-terminal domain"/>
    <property type="match status" value="1"/>
</dbReference>
<name>A0ABT4TGB6_9ACTN</name>
<keyword evidence="3 6" id="KW-0378">Hydrolase</keyword>
<dbReference type="EMBL" id="JAQFWP010000003">
    <property type="protein sequence ID" value="MDA2803435.1"/>
    <property type="molecule type" value="Genomic_DNA"/>
</dbReference>
<dbReference type="Pfam" id="PF03422">
    <property type="entry name" value="CBM_6"/>
    <property type="match status" value="1"/>
</dbReference>
<proteinExistence type="inferred from homology"/>
<comment type="similarity">
    <text evidence="1">Belongs to the glycosyl hydrolase 3 family.</text>
</comment>
<dbReference type="InterPro" id="IPR017853">
    <property type="entry name" value="GH"/>
</dbReference>
<evidence type="ECO:0000313" key="6">
    <source>
        <dbReference type="EMBL" id="MDA2803435.1"/>
    </source>
</evidence>
<dbReference type="Pfam" id="PF01915">
    <property type="entry name" value="Glyco_hydro_3_C"/>
    <property type="match status" value="1"/>
</dbReference>
<dbReference type="Pfam" id="PF00933">
    <property type="entry name" value="Glyco_hydro_3"/>
    <property type="match status" value="1"/>
</dbReference>